<gene>
    <name evidence="5" type="ORF">H4W34_006453</name>
</gene>
<dbReference type="PANTHER" id="PTHR30290">
    <property type="entry name" value="PERIPLASMIC BINDING COMPONENT OF ABC TRANSPORTER"/>
    <property type="match status" value="1"/>
</dbReference>
<dbReference type="Pfam" id="PF00496">
    <property type="entry name" value="SBP_bac_5"/>
    <property type="match status" value="1"/>
</dbReference>
<evidence type="ECO:0000256" key="1">
    <source>
        <dbReference type="ARBA" id="ARBA00005695"/>
    </source>
</evidence>
<dbReference type="InterPro" id="IPR039424">
    <property type="entry name" value="SBP_5"/>
</dbReference>
<evidence type="ECO:0000256" key="2">
    <source>
        <dbReference type="ARBA" id="ARBA00022448"/>
    </source>
</evidence>
<dbReference type="SUPFAM" id="SSF53850">
    <property type="entry name" value="Periplasmic binding protein-like II"/>
    <property type="match status" value="1"/>
</dbReference>
<comment type="similarity">
    <text evidence="1">Belongs to the bacterial solute-binding protein 5 family.</text>
</comment>
<dbReference type="InterPro" id="IPR030678">
    <property type="entry name" value="Peptide/Ni-bd"/>
</dbReference>
<dbReference type="Gene3D" id="3.40.190.10">
    <property type="entry name" value="Periplasmic binding protein-like II"/>
    <property type="match status" value="1"/>
</dbReference>
<organism evidence="5 6">
    <name type="scientific">Actinomadura algeriensis</name>
    <dbReference type="NCBI Taxonomy" id="1679523"/>
    <lineage>
        <taxon>Bacteria</taxon>
        <taxon>Bacillati</taxon>
        <taxon>Actinomycetota</taxon>
        <taxon>Actinomycetes</taxon>
        <taxon>Streptosporangiales</taxon>
        <taxon>Thermomonosporaceae</taxon>
        <taxon>Actinomadura</taxon>
    </lineage>
</organism>
<dbReference type="CDD" id="cd00995">
    <property type="entry name" value="PBP2_NikA_DppA_OppA_like"/>
    <property type="match status" value="1"/>
</dbReference>
<sequence>MAAVAMALTGCSGGSGGGSGGAASDTLAVNWGGFPDSWAPGAEMEAGYMRVPYENLVALDRQGEISPVLATEWEQTDEALTLELRQGVVFHDGTAFNAEAVKVNLETIQKSKGPYAGPLKVIESIDAVDEHTVRLNLSEPTPSLLTTLSTRATPMASPKAIAAGTIAQQPVGTGPWAYDPDASTRGTRMTFTSFPKYWGGPASVGFKTIELYAIPDDNAAAGALSSGQVAITDVERSQLSRLKGTPGIESLAYPAIRNNPMFFDRGPGGVFEDVKVRRAACYALDTAALAKVEPDFKPRAQHFAEGEVGYNAEIAGYKHDLAQAKRLYEEAGSPPVEATVLAAPFTEKQNQVYASQLAKLGMRIKVQVAPPPQFFSTWNGGKYALGLGSNDELTAYDWYKAWFAEDAPGNPSGVESEALKKAAGEAIAAGTSPEAARLWGEVTRIVSEEALTCGHVAGEETIAWQSGKVEGVEAPPQPWETNMVNYRDLRPKGE</sequence>
<evidence type="ECO:0000259" key="4">
    <source>
        <dbReference type="Pfam" id="PF00496"/>
    </source>
</evidence>
<name>A0ABR9K1A5_9ACTN</name>
<feature type="domain" description="Solute-binding protein family 5" evidence="4">
    <location>
        <begin position="64"/>
        <end position="388"/>
    </location>
</feature>
<keyword evidence="3" id="KW-0732">Signal</keyword>
<protein>
    <submittedName>
        <fullName evidence="5">Peptide/nickel transport system substrate-binding protein</fullName>
    </submittedName>
</protein>
<accession>A0ABR9K1A5</accession>
<dbReference type="EMBL" id="JADBDZ010000001">
    <property type="protein sequence ID" value="MBE1536620.1"/>
    <property type="molecule type" value="Genomic_DNA"/>
</dbReference>
<evidence type="ECO:0000313" key="5">
    <source>
        <dbReference type="EMBL" id="MBE1536620.1"/>
    </source>
</evidence>
<comment type="caution">
    <text evidence="5">The sequence shown here is derived from an EMBL/GenBank/DDBJ whole genome shotgun (WGS) entry which is preliminary data.</text>
</comment>
<dbReference type="Gene3D" id="3.10.105.10">
    <property type="entry name" value="Dipeptide-binding Protein, Domain 3"/>
    <property type="match status" value="1"/>
</dbReference>
<dbReference type="Proteomes" id="UP000627838">
    <property type="component" value="Unassembled WGS sequence"/>
</dbReference>
<keyword evidence="6" id="KW-1185">Reference proteome</keyword>
<evidence type="ECO:0000313" key="6">
    <source>
        <dbReference type="Proteomes" id="UP000627838"/>
    </source>
</evidence>
<keyword evidence="2" id="KW-0813">Transport</keyword>
<dbReference type="PIRSF" id="PIRSF002741">
    <property type="entry name" value="MppA"/>
    <property type="match status" value="1"/>
</dbReference>
<reference evidence="5 6" key="1">
    <citation type="submission" date="2020-10" db="EMBL/GenBank/DDBJ databases">
        <title>Sequencing the genomes of 1000 actinobacteria strains.</title>
        <authorList>
            <person name="Klenk H.-P."/>
        </authorList>
    </citation>
    <scope>NUCLEOTIDE SEQUENCE [LARGE SCALE GENOMIC DNA]</scope>
    <source>
        <strain evidence="5 6">DSM 46744</strain>
    </source>
</reference>
<dbReference type="RefSeq" id="WP_192762632.1">
    <property type="nucleotide sequence ID" value="NZ_JADBDZ010000001.1"/>
</dbReference>
<proteinExistence type="inferred from homology"/>
<evidence type="ECO:0000256" key="3">
    <source>
        <dbReference type="ARBA" id="ARBA00022729"/>
    </source>
</evidence>
<dbReference type="InterPro" id="IPR000914">
    <property type="entry name" value="SBP_5_dom"/>
</dbReference>
<dbReference type="PANTHER" id="PTHR30290:SF9">
    <property type="entry name" value="OLIGOPEPTIDE-BINDING PROTEIN APPA"/>
    <property type="match status" value="1"/>
</dbReference>